<accession>A0A1E3BS78</accession>
<dbReference type="VEuPathDB" id="FungiDB:SI65_01423"/>
<dbReference type="OrthoDB" id="4497487at2759"/>
<name>A0A1E3BS78_ASPCR</name>
<evidence type="ECO:0000313" key="2">
    <source>
        <dbReference type="Proteomes" id="UP000094569"/>
    </source>
</evidence>
<proteinExistence type="predicted"/>
<keyword evidence="2" id="KW-1185">Reference proteome</keyword>
<evidence type="ECO:0000313" key="1">
    <source>
        <dbReference type="EMBL" id="ODM23833.1"/>
    </source>
</evidence>
<gene>
    <name evidence="1" type="ORF">SI65_01423</name>
</gene>
<dbReference type="EMBL" id="JXNT01000001">
    <property type="protein sequence ID" value="ODM23833.1"/>
    <property type="molecule type" value="Genomic_DNA"/>
</dbReference>
<sequence length="132" mass="15371">MLKSLTDFDSLLFSRNIQLRDLSPWNTIIAQDPSVNPFTSPDPFSGLNPKRIVFVDFAGTDVVWARKYMSPEREKCLGKYISPLLLLDNYPPDEFSDWFNDWYINAWAEAEYAHTAASITPELREVFKRRFS</sequence>
<protein>
    <submittedName>
        <fullName evidence="1">Uncharacterized protein</fullName>
    </submittedName>
</protein>
<dbReference type="Proteomes" id="UP000094569">
    <property type="component" value="Unassembled WGS sequence"/>
</dbReference>
<dbReference type="AlphaFoldDB" id="A0A1E3BS78"/>
<reference evidence="1 2" key="1">
    <citation type="journal article" date="2016" name="BMC Genomics">
        <title>Comparative genomic and transcriptomic analyses of the Fuzhuan brick tea-fermentation fungus Aspergillus cristatus.</title>
        <authorList>
            <person name="Ge Y."/>
            <person name="Wang Y."/>
            <person name="Liu Y."/>
            <person name="Tan Y."/>
            <person name="Ren X."/>
            <person name="Zhang X."/>
            <person name="Hyde K.D."/>
            <person name="Liu Y."/>
            <person name="Liu Z."/>
        </authorList>
    </citation>
    <scope>NUCLEOTIDE SEQUENCE [LARGE SCALE GENOMIC DNA]</scope>
    <source>
        <strain evidence="1 2">GZAAS20.1005</strain>
    </source>
</reference>
<organism evidence="1 2">
    <name type="scientific">Aspergillus cristatus</name>
    <name type="common">Chinese Fuzhuan brick tea-fermentation fungus</name>
    <name type="synonym">Eurotium cristatum</name>
    <dbReference type="NCBI Taxonomy" id="573508"/>
    <lineage>
        <taxon>Eukaryota</taxon>
        <taxon>Fungi</taxon>
        <taxon>Dikarya</taxon>
        <taxon>Ascomycota</taxon>
        <taxon>Pezizomycotina</taxon>
        <taxon>Eurotiomycetes</taxon>
        <taxon>Eurotiomycetidae</taxon>
        <taxon>Eurotiales</taxon>
        <taxon>Aspergillaceae</taxon>
        <taxon>Aspergillus</taxon>
        <taxon>Aspergillus subgen. Aspergillus</taxon>
    </lineage>
</organism>
<comment type="caution">
    <text evidence="1">The sequence shown here is derived from an EMBL/GenBank/DDBJ whole genome shotgun (WGS) entry which is preliminary data.</text>
</comment>